<feature type="compositionally biased region" description="Low complexity" evidence="1">
    <location>
        <begin position="219"/>
        <end position="229"/>
    </location>
</feature>
<evidence type="ECO:0000313" key="4">
    <source>
        <dbReference type="Proteomes" id="UP000332933"/>
    </source>
</evidence>
<proteinExistence type="predicted"/>
<reference evidence="2" key="2">
    <citation type="submission" date="2019-06" db="EMBL/GenBank/DDBJ databases">
        <title>Genomics analysis of Aphanomyces spp. identifies a new class of oomycete effector associated with host adaptation.</title>
        <authorList>
            <person name="Gaulin E."/>
        </authorList>
    </citation>
    <scope>NUCLEOTIDE SEQUENCE</scope>
    <source>
        <strain evidence="2">CBS 578.67</strain>
    </source>
</reference>
<organism evidence="3 4">
    <name type="scientific">Aphanomyces stellatus</name>
    <dbReference type="NCBI Taxonomy" id="120398"/>
    <lineage>
        <taxon>Eukaryota</taxon>
        <taxon>Sar</taxon>
        <taxon>Stramenopiles</taxon>
        <taxon>Oomycota</taxon>
        <taxon>Saprolegniomycetes</taxon>
        <taxon>Saprolegniales</taxon>
        <taxon>Verrucalvaceae</taxon>
        <taxon>Aphanomyces</taxon>
    </lineage>
</organism>
<feature type="compositionally biased region" description="Basic and acidic residues" evidence="1">
    <location>
        <begin position="1"/>
        <end position="17"/>
    </location>
</feature>
<evidence type="ECO:0000313" key="2">
    <source>
        <dbReference type="EMBL" id="KAF0701146.1"/>
    </source>
</evidence>
<gene>
    <name evidence="3" type="primary">Aste57867_8369</name>
    <name evidence="2" type="ORF">As57867_008337</name>
    <name evidence="3" type="ORF">ASTE57867_8369</name>
</gene>
<keyword evidence="4" id="KW-1185">Reference proteome</keyword>
<protein>
    <submittedName>
        <fullName evidence="3">Aste57867_8369 protein</fullName>
    </submittedName>
</protein>
<evidence type="ECO:0000313" key="3">
    <source>
        <dbReference type="EMBL" id="VFT85255.1"/>
    </source>
</evidence>
<reference evidence="3 4" key="1">
    <citation type="submission" date="2019-03" db="EMBL/GenBank/DDBJ databases">
        <authorList>
            <person name="Gaulin E."/>
            <person name="Dumas B."/>
        </authorList>
    </citation>
    <scope>NUCLEOTIDE SEQUENCE [LARGE SCALE GENOMIC DNA]</scope>
    <source>
        <strain evidence="3">CBS 568.67</strain>
    </source>
</reference>
<dbReference type="Proteomes" id="UP000332933">
    <property type="component" value="Unassembled WGS sequence"/>
</dbReference>
<dbReference type="EMBL" id="VJMH01005101">
    <property type="protein sequence ID" value="KAF0701146.1"/>
    <property type="molecule type" value="Genomic_DNA"/>
</dbReference>
<feature type="compositionally biased region" description="Acidic residues" evidence="1">
    <location>
        <begin position="107"/>
        <end position="118"/>
    </location>
</feature>
<feature type="region of interest" description="Disordered" evidence="1">
    <location>
        <begin position="90"/>
        <end position="132"/>
    </location>
</feature>
<feature type="region of interest" description="Disordered" evidence="1">
    <location>
        <begin position="1"/>
        <end position="34"/>
    </location>
</feature>
<feature type="region of interest" description="Disordered" evidence="1">
    <location>
        <begin position="194"/>
        <end position="233"/>
    </location>
</feature>
<feature type="compositionally biased region" description="Polar residues" evidence="1">
    <location>
        <begin position="90"/>
        <end position="106"/>
    </location>
</feature>
<accession>A0A485KK42</accession>
<dbReference type="EMBL" id="CAADRA010005122">
    <property type="protein sequence ID" value="VFT85255.1"/>
    <property type="molecule type" value="Genomic_DNA"/>
</dbReference>
<dbReference type="AlphaFoldDB" id="A0A485KK42"/>
<sequence length="334" mass="37008">MTKEAFSKGFSIDHKADGTTATSTLPQGPDDDESYCIQYQYSSDVEEDDDAAVAANLESLLEMDLDIYVESEEAPLGFDPCVSLETLALQSPHGSSNVDSRLSTWQEEGENNEVDADPATDTASDLSGPEWKQDRRRLSLRKGTLFLSYAYMLLKQGIELFQHRIKAQDLSSPGPKNENNMTSRYPSLEQPEYDLASPLHLPPSPTSFRETPTDEEDTSLPSLSSSSLPNNQDDVKQDMAKAMMLKTSPKEKPKLAPLRGRKVKHGGIYSLLLKGVKRTDDDAAVLVDKDISDGSGASMDTQIKVRWLSQRTSPSPSKMQVRHGGIYRMLREKT</sequence>
<evidence type="ECO:0000256" key="1">
    <source>
        <dbReference type="SAM" id="MobiDB-lite"/>
    </source>
</evidence>
<name>A0A485KK42_9STRA</name>
<dbReference type="OrthoDB" id="73661at2759"/>